<dbReference type="KEGG" id="manq:L1994_05575"/>
<dbReference type="PANTHER" id="PTHR37954:SF3">
    <property type="entry name" value="DUF169 DOMAIN-CONTAINING PROTEIN"/>
    <property type="match status" value="1"/>
</dbReference>
<dbReference type="PANTHER" id="PTHR37954">
    <property type="entry name" value="BLL4979 PROTEIN"/>
    <property type="match status" value="1"/>
</dbReference>
<accession>A0AAF0FWY6</accession>
<dbReference type="EMBL" id="CP091092">
    <property type="protein sequence ID" value="WFN37853.1"/>
    <property type="molecule type" value="Genomic_DNA"/>
</dbReference>
<gene>
    <name evidence="1" type="ORF">L1994_05575</name>
</gene>
<reference evidence="1" key="1">
    <citation type="submission" date="2022-01" db="EMBL/GenBank/DDBJ databases">
        <title>Complete genome of Methanomicrobium antiquum DSM 21220.</title>
        <authorList>
            <person name="Chen S.-C."/>
            <person name="You Y.-T."/>
            <person name="Zhou Y.-Z."/>
            <person name="Lai M.-C."/>
        </authorList>
    </citation>
    <scope>NUCLEOTIDE SEQUENCE</scope>
    <source>
        <strain evidence="1">DSM 21220</strain>
    </source>
</reference>
<keyword evidence="2" id="KW-1185">Reference proteome</keyword>
<organism evidence="1 2">
    <name type="scientific">Methanomicrobium antiquum</name>
    <dbReference type="NCBI Taxonomy" id="487686"/>
    <lineage>
        <taxon>Archaea</taxon>
        <taxon>Methanobacteriati</taxon>
        <taxon>Methanobacteriota</taxon>
        <taxon>Stenosarchaea group</taxon>
        <taxon>Methanomicrobia</taxon>
        <taxon>Methanomicrobiales</taxon>
        <taxon>Methanomicrobiaceae</taxon>
        <taxon>Methanomicrobium</taxon>
    </lineage>
</organism>
<proteinExistence type="predicted"/>
<name>A0AAF0FWY6_9EURY</name>
<protein>
    <submittedName>
        <fullName evidence="1">DUF169 domain-containing protein</fullName>
    </submittedName>
</protein>
<dbReference type="Proteomes" id="UP001218895">
    <property type="component" value="Chromosome"/>
</dbReference>
<dbReference type="AlphaFoldDB" id="A0AAF0FWY6"/>
<evidence type="ECO:0000313" key="1">
    <source>
        <dbReference type="EMBL" id="WFN37853.1"/>
    </source>
</evidence>
<dbReference type="GeneID" id="79949847"/>
<sequence length="245" mass="26494">MNDEMQNKPDYAEISKKLVDTLNLPQSPVAVKLAKSPEGIPEGVNEIEKAVRHCQMVAMAGVEGKIFYAKGDKHACAGGGWALGVKEITPSLQTGEFYFKLGKYESWASCMRTIKSVPFVHKTASVEPATYATVYAPLEKTPFDPHVVIIVAQPVHMLKFAQAILYKMGGRIHSEFSGIQSVCADACAQPYLTGKPNISLGCDGSRKFSGINDELMVMGIPGEMIEEIAEAVLIVSDAPGSKTKK</sequence>
<dbReference type="Pfam" id="PF02596">
    <property type="entry name" value="DUF169"/>
    <property type="match status" value="1"/>
</dbReference>
<dbReference type="InterPro" id="IPR003748">
    <property type="entry name" value="DUF169"/>
</dbReference>
<dbReference type="RefSeq" id="WP_278100694.1">
    <property type="nucleotide sequence ID" value="NZ_CP091092.1"/>
</dbReference>
<evidence type="ECO:0000313" key="2">
    <source>
        <dbReference type="Proteomes" id="UP001218895"/>
    </source>
</evidence>